<evidence type="ECO:0000313" key="2">
    <source>
        <dbReference type="EMBL" id="STV57569.1"/>
    </source>
</evidence>
<feature type="region of interest" description="Disordered" evidence="1">
    <location>
        <begin position="48"/>
        <end position="68"/>
    </location>
</feature>
<evidence type="ECO:0000256" key="1">
    <source>
        <dbReference type="SAM" id="MobiDB-lite"/>
    </source>
</evidence>
<evidence type="ECO:0000313" key="3">
    <source>
        <dbReference type="Proteomes" id="UP000255239"/>
    </source>
</evidence>
<sequence length="89" mass="9610">MLPCFCTNHNGIAIVLTDFQFNALRFIHRALNALTGYAARDRTCRRSQRASGTAADGVSKEPAQYRTANGPDGIAIVAAPGSVRRAYAR</sequence>
<dbReference type="EMBL" id="UGMG01000001">
    <property type="protein sequence ID" value="STV57569.1"/>
    <property type="molecule type" value="Genomic_DNA"/>
</dbReference>
<accession>A0A378C189</accession>
<name>A0A378C189_KLEPN</name>
<proteinExistence type="predicted"/>
<dbReference type="AlphaFoldDB" id="A0A378C189"/>
<gene>
    <name evidence="2" type="ORF">NCTC11679_02398</name>
</gene>
<protein>
    <submittedName>
        <fullName evidence="2">Uncharacterized protein</fullName>
    </submittedName>
</protein>
<reference evidence="2 3" key="1">
    <citation type="submission" date="2018-06" db="EMBL/GenBank/DDBJ databases">
        <authorList>
            <consortium name="Pathogen Informatics"/>
            <person name="Doyle S."/>
        </authorList>
    </citation>
    <scope>NUCLEOTIDE SEQUENCE [LARGE SCALE GENOMIC DNA]</scope>
    <source>
        <strain evidence="2 3">NCTC11679</strain>
    </source>
</reference>
<dbReference type="Proteomes" id="UP000255239">
    <property type="component" value="Unassembled WGS sequence"/>
</dbReference>
<organism evidence="2 3">
    <name type="scientific">Klebsiella pneumoniae</name>
    <dbReference type="NCBI Taxonomy" id="573"/>
    <lineage>
        <taxon>Bacteria</taxon>
        <taxon>Pseudomonadati</taxon>
        <taxon>Pseudomonadota</taxon>
        <taxon>Gammaproteobacteria</taxon>
        <taxon>Enterobacterales</taxon>
        <taxon>Enterobacteriaceae</taxon>
        <taxon>Klebsiella/Raoultella group</taxon>
        <taxon>Klebsiella</taxon>
        <taxon>Klebsiella pneumoniae complex</taxon>
    </lineage>
</organism>